<dbReference type="AlphaFoldDB" id="A0A371CGT1"/>
<organism evidence="1 2">
    <name type="scientific">Lentinus brumalis</name>
    <dbReference type="NCBI Taxonomy" id="2498619"/>
    <lineage>
        <taxon>Eukaryota</taxon>
        <taxon>Fungi</taxon>
        <taxon>Dikarya</taxon>
        <taxon>Basidiomycota</taxon>
        <taxon>Agaricomycotina</taxon>
        <taxon>Agaricomycetes</taxon>
        <taxon>Polyporales</taxon>
        <taxon>Polyporaceae</taxon>
        <taxon>Lentinus</taxon>
    </lineage>
</organism>
<reference evidence="1 2" key="1">
    <citation type="journal article" date="2018" name="Biotechnol. Biofuels">
        <title>Integrative visual omics of the white-rot fungus Polyporus brumalis exposes the biotechnological potential of its oxidative enzymes for delignifying raw plant biomass.</title>
        <authorList>
            <person name="Miyauchi S."/>
            <person name="Rancon A."/>
            <person name="Drula E."/>
            <person name="Hage H."/>
            <person name="Chaduli D."/>
            <person name="Favel A."/>
            <person name="Grisel S."/>
            <person name="Henrissat B."/>
            <person name="Herpoel-Gimbert I."/>
            <person name="Ruiz-Duenas F.J."/>
            <person name="Chevret D."/>
            <person name="Hainaut M."/>
            <person name="Lin J."/>
            <person name="Wang M."/>
            <person name="Pangilinan J."/>
            <person name="Lipzen A."/>
            <person name="Lesage-Meessen L."/>
            <person name="Navarro D."/>
            <person name="Riley R."/>
            <person name="Grigoriev I.V."/>
            <person name="Zhou S."/>
            <person name="Raouche S."/>
            <person name="Rosso M.N."/>
        </authorList>
    </citation>
    <scope>NUCLEOTIDE SEQUENCE [LARGE SCALE GENOMIC DNA]</scope>
    <source>
        <strain evidence="1 2">BRFM 1820</strain>
    </source>
</reference>
<dbReference type="OrthoDB" id="2795237at2759"/>
<protein>
    <recommendedName>
        <fullName evidence="3">F-box domain-containing protein</fullName>
    </recommendedName>
</protein>
<name>A0A371CGT1_9APHY</name>
<sequence>MSFPGHGDALVPAGSLTRNRRHHALVNQACTTRIQTTVRLSSLGKIQLFVALATLNSTIGHAVQDLIISLPLHAGYPAQLVRDCLQLTPNVDNLLLVLPSFSPVTVLQGVSLPRLRTLSTNLPHRILLVFLTLHPSITALALDACGGRNRCPLRNLNLAHFSDLKCPAQCLEGLARGQVAVATVHLTRLASTATLAIRALSTSPLYSLAIDFFSDDYDILARVVAAAPLLRKLKLIEKPRVQRRYHHARRPWNDLQEWHRMLLQLPFLEEFMLHTPIRLSGPRRPEQVIVNSWANGTTRRAARHSNLYHISILQQGPIGDAQSLSHWFRRRGLWERVSAVVVDRDHSFVL</sequence>
<evidence type="ECO:0000313" key="2">
    <source>
        <dbReference type="Proteomes" id="UP000256964"/>
    </source>
</evidence>
<keyword evidence="2" id="KW-1185">Reference proteome</keyword>
<proteinExistence type="predicted"/>
<dbReference type="Proteomes" id="UP000256964">
    <property type="component" value="Unassembled WGS sequence"/>
</dbReference>
<evidence type="ECO:0000313" key="1">
    <source>
        <dbReference type="EMBL" id="RDX39483.1"/>
    </source>
</evidence>
<dbReference type="EMBL" id="KZ857825">
    <property type="protein sequence ID" value="RDX39483.1"/>
    <property type="molecule type" value="Genomic_DNA"/>
</dbReference>
<accession>A0A371CGT1</accession>
<evidence type="ECO:0008006" key="3">
    <source>
        <dbReference type="Google" id="ProtNLM"/>
    </source>
</evidence>
<gene>
    <name evidence="1" type="ORF">OH76DRAFT_1491102</name>
</gene>